<sequence length="220" mass="24848">MDSDFWARLSNSSSYRRYQSRSDSYRGEEYEGEEELRPEFLCPFCTDEFDIVGLCCHIDDEHAIEAKNGVCPVCAKRVGTGLVSHITGQHGILHYVHLVFRRRRIRRGGSNSALSILRKELREGNLQTLFRGSSYLSSNAEPDSLLSSFIYSPPVVDEPPEVQPLSSTRAFSIPKSTGEDLVESNRNVQHLALSDKDQEEKAQKCEFVQGLLLSTFLDNL</sequence>
<comment type="caution">
    <text evidence="4">The sequence shown here is derived from an EMBL/GenBank/DDBJ whole genome shotgun (WGS) entry which is preliminary data.</text>
</comment>
<dbReference type="InterPro" id="IPR033347">
    <property type="entry name" value="Di19"/>
</dbReference>
<dbReference type="Pfam" id="PF14571">
    <property type="entry name" value="Di19_C"/>
    <property type="match status" value="1"/>
</dbReference>
<dbReference type="PANTHER" id="PTHR31875">
    <property type="entry name" value="PROTEIN DEHYDRATION-INDUCED 19"/>
    <property type="match status" value="1"/>
</dbReference>
<comment type="similarity">
    <text evidence="1">Belongs to the Di19 family.</text>
</comment>
<gene>
    <name evidence="4" type="ORF">OLEA9_A010979</name>
</gene>
<organism evidence="4 5">
    <name type="scientific">Olea europaea subsp. europaea</name>
    <dbReference type="NCBI Taxonomy" id="158383"/>
    <lineage>
        <taxon>Eukaryota</taxon>
        <taxon>Viridiplantae</taxon>
        <taxon>Streptophyta</taxon>
        <taxon>Embryophyta</taxon>
        <taxon>Tracheophyta</taxon>
        <taxon>Spermatophyta</taxon>
        <taxon>Magnoliopsida</taxon>
        <taxon>eudicotyledons</taxon>
        <taxon>Gunneridae</taxon>
        <taxon>Pentapetalae</taxon>
        <taxon>asterids</taxon>
        <taxon>lamiids</taxon>
        <taxon>Lamiales</taxon>
        <taxon>Oleaceae</taxon>
        <taxon>Oleeae</taxon>
        <taxon>Olea</taxon>
    </lineage>
</organism>
<evidence type="ECO:0000259" key="2">
    <source>
        <dbReference type="Pfam" id="PF05605"/>
    </source>
</evidence>
<name>A0A8S0U207_OLEEU</name>
<evidence type="ECO:0000256" key="1">
    <source>
        <dbReference type="ARBA" id="ARBA00007109"/>
    </source>
</evidence>
<evidence type="ECO:0000313" key="5">
    <source>
        <dbReference type="Proteomes" id="UP000594638"/>
    </source>
</evidence>
<reference evidence="4 5" key="1">
    <citation type="submission" date="2019-12" db="EMBL/GenBank/DDBJ databases">
        <authorList>
            <person name="Alioto T."/>
            <person name="Alioto T."/>
            <person name="Gomez Garrido J."/>
        </authorList>
    </citation>
    <scope>NUCLEOTIDE SEQUENCE [LARGE SCALE GENOMIC DNA]</scope>
</reference>
<feature type="domain" description="Di19 C-terminal" evidence="3">
    <location>
        <begin position="114"/>
        <end position="215"/>
    </location>
</feature>
<evidence type="ECO:0000259" key="3">
    <source>
        <dbReference type="Pfam" id="PF14571"/>
    </source>
</evidence>
<dbReference type="EMBL" id="CACTIH010007352">
    <property type="protein sequence ID" value="CAA3010816.1"/>
    <property type="molecule type" value="Genomic_DNA"/>
</dbReference>
<proteinExistence type="inferred from homology"/>
<dbReference type="PANTHER" id="PTHR31875:SF36">
    <property type="entry name" value="PROTEIN DEHYDRATION-INDUCED 19 HOMOLOG 4-LIKE"/>
    <property type="match status" value="1"/>
</dbReference>
<dbReference type="InterPro" id="IPR008598">
    <property type="entry name" value="Di19_Zn-bd"/>
</dbReference>
<dbReference type="OrthoDB" id="6270329at2759"/>
<protein>
    <submittedName>
        <fullName evidence="4">Uncharacterized protein</fullName>
    </submittedName>
</protein>
<dbReference type="InterPro" id="IPR027935">
    <property type="entry name" value="Di19_C"/>
</dbReference>
<feature type="domain" description="Di19 zinc-binding" evidence="2">
    <location>
        <begin position="39"/>
        <end position="91"/>
    </location>
</feature>
<dbReference type="Proteomes" id="UP000594638">
    <property type="component" value="Unassembled WGS sequence"/>
</dbReference>
<accession>A0A8S0U207</accession>
<dbReference type="AlphaFoldDB" id="A0A8S0U207"/>
<dbReference type="Gramene" id="OE9A010979T2">
    <property type="protein sequence ID" value="OE9A010979C2"/>
    <property type="gene ID" value="OE9A010979"/>
</dbReference>
<dbReference type="Pfam" id="PF05605">
    <property type="entry name" value="zf-Di19"/>
    <property type="match status" value="1"/>
</dbReference>
<evidence type="ECO:0000313" key="4">
    <source>
        <dbReference type="EMBL" id="CAA3010816.1"/>
    </source>
</evidence>
<keyword evidence="5" id="KW-1185">Reference proteome</keyword>